<evidence type="ECO:0008006" key="3">
    <source>
        <dbReference type="Google" id="ProtNLM"/>
    </source>
</evidence>
<dbReference type="EMBL" id="APMP01000027">
    <property type="protein sequence ID" value="ENZ80719.1"/>
    <property type="molecule type" value="Genomic_DNA"/>
</dbReference>
<dbReference type="Proteomes" id="UP000013063">
    <property type="component" value="Unassembled WGS sequence"/>
</dbReference>
<name>R0EFB9_CAUVI</name>
<dbReference type="SUPFAM" id="SSF53474">
    <property type="entry name" value="alpha/beta-Hydrolases"/>
    <property type="match status" value="1"/>
</dbReference>
<protein>
    <recommendedName>
        <fullName evidence="3">Enterochelin esterase-like enzyme</fullName>
    </recommendedName>
</protein>
<dbReference type="Pfam" id="PF00756">
    <property type="entry name" value="Esterase"/>
    <property type="match status" value="1"/>
</dbReference>
<dbReference type="InterPro" id="IPR050583">
    <property type="entry name" value="Mycobacterial_A85_antigen"/>
</dbReference>
<gene>
    <name evidence="1" type="ORF">OR37_03437</name>
</gene>
<proteinExistence type="predicted"/>
<dbReference type="InterPro" id="IPR000801">
    <property type="entry name" value="Esterase-like"/>
</dbReference>
<dbReference type="PANTHER" id="PTHR48098">
    <property type="entry name" value="ENTEROCHELIN ESTERASE-RELATED"/>
    <property type="match status" value="1"/>
</dbReference>
<dbReference type="STRING" id="1292034.OR37_03437"/>
<dbReference type="Gene3D" id="3.40.50.1820">
    <property type="entry name" value="alpha/beta hydrolase"/>
    <property type="match status" value="1"/>
</dbReference>
<reference evidence="1 2" key="1">
    <citation type="journal article" date="2013" name="Genome Announc.">
        <title>Draft Genome Sequence for Caulobacter sp. Strain OR37, a Bacterium Tolerant to Heavy Metals.</title>
        <authorList>
            <person name="Utturkar S.M."/>
            <person name="Bollmann A."/>
            <person name="Brzoska R.M."/>
            <person name="Klingeman D.M."/>
            <person name="Epstein S.E."/>
            <person name="Palumbo A.V."/>
            <person name="Brown S.D."/>
        </authorList>
    </citation>
    <scope>NUCLEOTIDE SEQUENCE [LARGE SCALE GENOMIC DNA]</scope>
    <source>
        <strain evidence="1 2">OR37</strain>
    </source>
</reference>
<dbReference type="PANTHER" id="PTHR48098:SF3">
    <property type="entry name" value="IRON(III) ENTEROBACTIN ESTERASE"/>
    <property type="match status" value="1"/>
</dbReference>
<evidence type="ECO:0000313" key="2">
    <source>
        <dbReference type="Proteomes" id="UP000013063"/>
    </source>
</evidence>
<dbReference type="InterPro" id="IPR029058">
    <property type="entry name" value="AB_hydrolase_fold"/>
</dbReference>
<dbReference type="AlphaFoldDB" id="R0EFB9"/>
<dbReference type="eggNOG" id="COG2382">
    <property type="taxonomic scope" value="Bacteria"/>
</dbReference>
<evidence type="ECO:0000313" key="1">
    <source>
        <dbReference type="EMBL" id="ENZ80719.1"/>
    </source>
</evidence>
<accession>R0EFB9</accession>
<organism evidence="1 2">
    <name type="scientific">Caulobacter vibrioides OR37</name>
    <dbReference type="NCBI Taxonomy" id="1292034"/>
    <lineage>
        <taxon>Bacteria</taxon>
        <taxon>Pseudomonadati</taxon>
        <taxon>Pseudomonadota</taxon>
        <taxon>Alphaproteobacteria</taxon>
        <taxon>Caulobacterales</taxon>
        <taxon>Caulobacteraceae</taxon>
        <taxon>Caulobacter</taxon>
    </lineage>
</organism>
<comment type="caution">
    <text evidence="1">The sequence shown here is derived from an EMBL/GenBank/DDBJ whole genome shotgun (WGS) entry which is preliminary data.</text>
</comment>
<sequence>MNYESHGETIDITFRTSAKAFAFGEAPYLCCDLQTYLKPVSEGLWGVSIDAPKLNAAVLQLSIANLLGAPSPHRDFRGPDATHPRVTSEGPAVALERRTINSRHLQAARDIHVYRGRFCQRGLARCQVLYLADGASYAPFLNYVPSPTAQKRLDHLVIVGIDPPTDDDQFGEKRMGELLLAAGDSDKFNAFERFVTDEVIPLVEPTPVSRRARFVGGWSNGGAWALSMALAHSELFSTALVFSNGIWKPPSYPVKVKDLKIKFGGGTLEQSSKKFDAYAHQIAQLGPSVDEQYVVGGHSISTWNALFWWAIAPPDTERNTRN</sequence>
<keyword evidence="2" id="KW-1185">Reference proteome</keyword>